<name>A0ABW0KLA1_9BACT</name>
<evidence type="ECO:0000313" key="1">
    <source>
        <dbReference type="EMBL" id="MFC5453486.1"/>
    </source>
</evidence>
<protein>
    <recommendedName>
        <fullName evidence="3">Haemin-degrading HemS/ChuX domain-containing protein</fullName>
    </recommendedName>
</protein>
<keyword evidence="2" id="KW-1185">Reference proteome</keyword>
<sequence>MDTSHFPHRIAFSFAPGTFDIECMCPELWSQDDECGSSYVQLAPCWPRLLPALGGMGLLMACAPSGPVTAAMAMQEAQFEAVPNSAEWVCLGTGLEICSAKLGGVLATLESLEGGQQTASLQFFDRAGEGCLKLLLTNRSHIAVFEDLVRRHAMPQHVPSLGVCGSADALALSIAGPAAQTVRSLWGGLRRTLPTNTFPGLEGVSRRRALGLAGLRHAWQVRTTAVMPLVRAMTLGDAPLGIGVRNDAVFLPVGMYPGHWADCCCGTTFFAGTSQLTLRHELSRAEAWVTRFGAKDGENLCLEIYDQNGSFCAGLGLRPEALPTHHKQWNHWLREAAC</sequence>
<organism evidence="1 2">
    <name type="scientific">Prosthecobacter fluviatilis</name>
    <dbReference type="NCBI Taxonomy" id="445931"/>
    <lineage>
        <taxon>Bacteria</taxon>
        <taxon>Pseudomonadati</taxon>
        <taxon>Verrucomicrobiota</taxon>
        <taxon>Verrucomicrobiia</taxon>
        <taxon>Verrucomicrobiales</taxon>
        <taxon>Verrucomicrobiaceae</taxon>
        <taxon>Prosthecobacter</taxon>
    </lineage>
</organism>
<dbReference type="SUPFAM" id="SSF144064">
    <property type="entry name" value="Heme iron utilization protein-like"/>
    <property type="match status" value="1"/>
</dbReference>
<dbReference type="EMBL" id="JBHSMQ010000001">
    <property type="protein sequence ID" value="MFC5453486.1"/>
    <property type="molecule type" value="Genomic_DNA"/>
</dbReference>
<dbReference type="InterPro" id="IPR053733">
    <property type="entry name" value="Heme_Transport_Util_sf"/>
</dbReference>
<evidence type="ECO:0000313" key="2">
    <source>
        <dbReference type="Proteomes" id="UP001596052"/>
    </source>
</evidence>
<comment type="caution">
    <text evidence="1">The sequence shown here is derived from an EMBL/GenBank/DDBJ whole genome shotgun (WGS) entry which is preliminary data.</text>
</comment>
<proteinExistence type="predicted"/>
<dbReference type="Gene3D" id="3.40.1570.10">
    <property type="entry name" value="HemS/ChuS/ChuX like domains"/>
    <property type="match status" value="2"/>
</dbReference>
<dbReference type="RefSeq" id="WP_377162609.1">
    <property type="nucleotide sequence ID" value="NZ_JBHSMQ010000001.1"/>
</dbReference>
<gene>
    <name evidence="1" type="ORF">ACFQDI_01355</name>
</gene>
<reference evidence="2" key="1">
    <citation type="journal article" date="2019" name="Int. J. Syst. Evol. Microbiol.">
        <title>The Global Catalogue of Microorganisms (GCM) 10K type strain sequencing project: providing services to taxonomists for standard genome sequencing and annotation.</title>
        <authorList>
            <consortium name="The Broad Institute Genomics Platform"/>
            <consortium name="The Broad Institute Genome Sequencing Center for Infectious Disease"/>
            <person name="Wu L."/>
            <person name="Ma J."/>
        </authorList>
    </citation>
    <scope>NUCLEOTIDE SEQUENCE [LARGE SCALE GENOMIC DNA]</scope>
    <source>
        <strain evidence="2">CGMCC 4.1469</strain>
    </source>
</reference>
<dbReference type="Proteomes" id="UP001596052">
    <property type="component" value="Unassembled WGS sequence"/>
</dbReference>
<evidence type="ECO:0008006" key="3">
    <source>
        <dbReference type="Google" id="ProtNLM"/>
    </source>
</evidence>
<accession>A0ABW0KLA1</accession>